<evidence type="ECO:0000259" key="2">
    <source>
        <dbReference type="Pfam" id="PF13229"/>
    </source>
</evidence>
<feature type="region of interest" description="Disordered" evidence="1">
    <location>
        <begin position="81"/>
        <end position="103"/>
    </location>
</feature>
<evidence type="ECO:0000313" key="3">
    <source>
        <dbReference type="EMBL" id="GAG04279.1"/>
    </source>
</evidence>
<sequence>TVDSDGDGDPTIDNPQDPIDDGQWGGHGGHGDGNGYGGAIAILAGSTPTISNCQFIGNVARGGIGGNGGDGGWSPDALALNGAAGRGGQPGDAGSQGSVSGTPGFGGQGTLGIGADGFGGAIYCGSSGSNPTIIGCTFTNNVATEGLPGEVGAAGEEGGAFETDELIIGPPLRDGIVFIAETMVGGAIYAENDQLILDNCTFTENATGFVGGIGPVYTKGGAVYCGQNMDLGVINDSEFTKNAGGAIYCDTNCNVNIQNSIFSDNRRANSGL</sequence>
<gene>
    <name evidence="3" type="ORF">S01H1_34519</name>
</gene>
<dbReference type="Pfam" id="PF13229">
    <property type="entry name" value="Beta_helix"/>
    <property type="match status" value="1"/>
</dbReference>
<reference evidence="3" key="1">
    <citation type="journal article" date="2014" name="Front. Microbiol.">
        <title>High frequency of phylogenetically diverse reductive dehalogenase-homologous genes in deep subseafloor sedimentary metagenomes.</title>
        <authorList>
            <person name="Kawai M."/>
            <person name="Futagami T."/>
            <person name="Toyoda A."/>
            <person name="Takaki Y."/>
            <person name="Nishi S."/>
            <person name="Hori S."/>
            <person name="Arai W."/>
            <person name="Tsubouchi T."/>
            <person name="Morono Y."/>
            <person name="Uchiyama I."/>
            <person name="Ito T."/>
            <person name="Fujiyama A."/>
            <person name="Inagaki F."/>
            <person name="Takami H."/>
        </authorList>
    </citation>
    <scope>NUCLEOTIDE SEQUENCE</scope>
    <source>
        <strain evidence="3">Expedition CK06-06</strain>
    </source>
</reference>
<accession>X0UET5</accession>
<dbReference type="InterPro" id="IPR039448">
    <property type="entry name" value="Beta_helix"/>
</dbReference>
<feature type="region of interest" description="Disordered" evidence="1">
    <location>
        <begin position="1"/>
        <end position="31"/>
    </location>
</feature>
<protein>
    <recommendedName>
        <fullName evidence="2">Right handed beta helix domain-containing protein</fullName>
    </recommendedName>
</protein>
<feature type="non-terminal residue" evidence="3">
    <location>
        <position position="1"/>
    </location>
</feature>
<dbReference type="AlphaFoldDB" id="X0UET5"/>
<dbReference type="EMBL" id="BARS01021496">
    <property type="protein sequence ID" value="GAG04279.1"/>
    <property type="molecule type" value="Genomic_DNA"/>
</dbReference>
<organism evidence="3">
    <name type="scientific">marine sediment metagenome</name>
    <dbReference type="NCBI Taxonomy" id="412755"/>
    <lineage>
        <taxon>unclassified sequences</taxon>
        <taxon>metagenomes</taxon>
        <taxon>ecological metagenomes</taxon>
    </lineage>
</organism>
<dbReference type="InterPro" id="IPR011050">
    <property type="entry name" value="Pectin_lyase_fold/virulence"/>
</dbReference>
<name>X0UET5_9ZZZZ</name>
<feature type="compositionally biased region" description="Acidic residues" evidence="1">
    <location>
        <begin position="1"/>
        <end position="10"/>
    </location>
</feature>
<feature type="domain" description="Right handed beta helix" evidence="2">
    <location>
        <begin position="120"/>
        <end position="266"/>
    </location>
</feature>
<comment type="caution">
    <text evidence="3">The sequence shown here is derived from an EMBL/GenBank/DDBJ whole genome shotgun (WGS) entry which is preliminary data.</text>
</comment>
<proteinExistence type="predicted"/>
<feature type="non-terminal residue" evidence="3">
    <location>
        <position position="272"/>
    </location>
</feature>
<dbReference type="SUPFAM" id="SSF51126">
    <property type="entry name" value="Pectin lyase-like"/>
    <property type="match status" value="1"/>
</dbReference>
<evidence type="ECO:0000256" key="1">
    <source>
        <dbReference type="SAM" id="MobiDB-lite"/>
    </source>
</evidence>